<dbReference type="EMBL" id="OZ023713">
    <property type="protein sequence ID" value="CAK9861821.1"/>
    <property type="molecule type" value="Genomic_DNA"/>
</dbReference>
<proteinExistence type="predicted"/>
<organism evidence="1 2">
    <name type="scientific">Sphagnum jensenii</name>
    <dbReference type="NCBI Taxonomy" id="128206"/>
    <lineage>
        <taxon>Eukaryota</taxon>
        <taxon>Viridiplantae</taxon>
        <taxon>Streptophyta</taxon>
        <taxon>Embryophyta</taxon>
        <taxon>Bryophyta</taxon>
        <taxon>Sphagnophytina</taxon>
        <taxon>Sphagnopsida</taxon>
        <taxon>Sphagnales</taxon>
        <taxon>Sphagnaceae</taxon>
        <taxon>Sphagnum</taxon>
    </lineage>
</organism>
<gene>
    <name evidence="1" type="ORF">CSSPJE1EN2_LOCUS4816</name>
</gene>
<keyword evidence="2" id="KW-1185">Reference proteome</keyword>
<accession>A0ABP1AHC5</accession>
<sequence>MQLTLPSGDVGGLLHEDINRGLVASFLRKLSIFPDKKLCRSSVHFFWPQFCSTFERHISRLRAFSWNNINIHDWKDIIIHLSITRDFANDLSLYEVAGWYLLDVSPIKLDIRRIKLGPTSGQKRKAGKFSPVLPWSYSNGKAIEHSCHTNLQECEIRHINRHNYAYDLDRYCPETSDMHGETDKDQILQVLTRHRNNDRQC</sequence>
<evidence type="ECO:0000313" key="2">
    <source>
        <dbReference type="Proteomes" id="UP001497522"/>
    </source>
</evidence>
<evidence type="ECO:0000313" key="1">
    <source>
        <dbReference type="EMBL" id="CAK9861821.1"/>
    </source>
</evidence>
<protein>
    <submittedName>
        <fullName evidence="1">Uncharacterized protein</fullName>
    </submittedName>
</protein>
<name>A0ABP1AHC5_9BRYO</name>
<dbReference type="Proteomes" id="UP001497522">
    <property type="component" value="Chromosome 12"/>
</dbReference>
<reference evidence="1" key="1">
    <citation type="submission" date="2024-03" db="EMBL/GenBank/DDBJ databases">
        <authorList>
            <consortium name="ELIXIR-Norway"/>
            <consortium name="Elixir Norway"/>
        </authorList>
    </citation>
    <scope>NUCLEOTIDE SEQUENCE</scope>
</reference>